<dbReference type="FunFam" id="3.40.50.800:FF:000015">
    <property type="entry name" value="Histidyl-tRNA synthetase, mitochondrial"/>
    <property type="match status" value="1"/>
</dbReference>
<dbReference type="InterPro" id="IPR041715">
    <property type="entry name" value="HisRS-like_core"/>
</dbReference>
<evidence type="ECO:0000256" key="4">
    <source>
        <dbReference type="ARBA" id="ARBA00022490"/>
    </source>
</evidence>
<dbReference type="GO" id="GO:0032543">
    <property type="term" value="P:mitochondrial translation"/>
    <property type="evidence" value="ECO:0007669"/>
    <property type="project" value="TreeGrafter"/>
</dbReference>
<dbReference type="Proteomes" id="UP000243081">
    <property type="component" value="Unassembled WGS sequence"/>
</dbReference>
<dbReference type="PROSITE" id="PS50862">
    <property type="entry name" value="AA_TRNA_LIGASE_II"/>
    <property type="match status" value="1"/>
</dbReference>
<dbReference type="InterPro" id="IPR004516">
    <property type="entry name" value="HisRS/HisZ"/>
</dbReference>
<evidence type="ECO:0000256" key="7">
    <source>
        <dbReference type="ARBA" id="ARBA00047639"/>
    </source>
</evidence>
<evidence type="ECO:0000256" key="8">
    <source>
        <dbReference type="PIRSR" id="PIRSR001549-1"/>
    </source>
</evidence>
<evidence type="ECO:0000256" key="3">
    <source>
        <dbReference type="ARBA" id="ARBA00012815"/>
    </source>
</evidence>
<feature type="binding site" evidence="8">
    <location>
        <position position="161"/>
    </location>
    <ligand>
        <name>L-histidine</name>
        <dbReference type="ChEBI" id="CHEBI:57595"/>
    </ligand>
</feature>
<keyword evidence="11" id="KW-1185">Reference proteome</keyword>
<evidence type="ECO:0000256" key="6">
    <source>
        <dbReference type="ARBA" id="ARBA00030619"/>
    </source>
</evidence>
<feature type="binding site" evidence="8">
    <location>
        <position position="310"/>
    </location>
    <ligand>
        <name>L-histidine</name>
        <dbReference type="ChEBI" id="CHEBI:57595"/>
    </ligand>
</feature>
<dbReference type="Pfam" id="PF03129">
    <property type="entry name" value="HGTP_anticodon"/>
    <property type="match status" value="1"/>
</dbReference>
<dbReference type="GO" id="GO:0000166">
    <property type="term" value="F:nucleotide binding"/>
    <property type="evidence" value="ECO:0007669"/>
    <property type="project" value="UniProtKB-KW"/>
</dbReference>
<sequence length="487" mass="54346">ILTLSLYANFSKRLSALLTLSSRKMTPKDVASSGTSSRLKTPKGTKDWVGRDLLLRDQIFQTVSKVFNRHGGVPLDTPVFELRDVLTGKYGEDARLIYDLEDQGGEILSLRYDLTVPFARWLAMRTDVKQVKRYQIAKVYRRDQPAIARGRLREFYQCDFDIAGVYDPMIPEAEILRVVAEAFCGSEMDITIKLNHRRILDGLFAVSGVPAGRIRAVSSAVDKLDKEPWEVVKREMVVEKGVTEEVADRIGKYVQQRGDIGAMLELLATKDEFASNEDIQAGIKDMRLLMSYLQAVDVSDKVSFDLSLARGLDYYTGLIYEVIVNEPNQVGSVAAGGRYDNLVGMYGKRQSPCIGVSFGIERIFTILEKRREKSDSPDFKSCPADVYIMAAGGKDSGGFLVERMAMARELWDAGIQAEYSAKAAPTLQSQFNASKDVPIVILLGQEELTAGQVRLKVRTGETEDKDRGRLVPRDDLVQEVKSLMAKP</sequence>
<name>A0A179IJA7_CORDF</name>
<dbReference type="SUPFAM" id="SSF55681">
    <property type="entry name" value="Class II aaRS and biotin synthetases"/>
    <property type="match status" value="1"/>
</dbReference>
<proteinExistence type="inferred from homology"/>
<comment type="similarity">
    <text evidence="2">Belongs to the class-II aminoacyl-tRNA synthetase family.</text>
</comment>
<dbReference type="InterPro" id="IPR045864">
    <property type="entry name" value="aa-tRNA-synth_II/BPL/LPL"/>
</dbReference>
<feature type="binding site" evidence="8">
    <location>
        <begin position="113"/>
        <end position="115"/>
    </location>
    <ligand>
        <name>L-histidine</name>
        <dbReference type="ChEBI" id="CHEBI:57595"/>
    </ligand>
</feature>
<dbReference type="GO" id="GO:0006427">
    <property type="term" value="P:histidyl-tRNA aminoacylation"/>
    <property type="evidence" value="ECO:0007669"/>
    <property type="project" value="TreeGrafter"/>
</dbReference>
<accession>A0A179IJA7</accession>
<dbReference type="EC" id="6.1.1.21" evidence="3"/>
<comment type="catalytic activity">
    <reaction evidence="7">
        <text>tRNA(His) + L-histidine + ATP = L-histidyl-tRNA(His) + AMP + diphosphate + H(+)</text>
        <dbReference type="Rhea" id="RHEA:17313"/>
        <dbReference type="Rhea" id="RHEA-COMP:9665"/>
        <dbReference type="Rhea" id="RHEA-COMP:9689"/>
        <dbReference type="ChEBI" id="CHEBI:15378"/>
        <dbReference type="ChEBI" id="CHEBI:30616"/>
        <dbReference type="ChEBI" id="CHEBI:33019"/>
        <dbReference type="ChEBI" id="CHEBI:57595"/>
        <dbReference type="ChEBI" id="CHEBI:78442"/>
        <dbReference type="ChEBI" id="CHEBI:78527"/>
        <dbReference type="ChEBI" id="CHEBI:456215"/>
        <dbReference type="EC" id="6.1.1.21"/>
    </reaction>
</comment>
<protein>
    <recommendedName>
        <fullName evidence="3">histidine--tRNA ligase</fullName>
        <ecNumber evidence="3">6.1.1.21</ecNumber>
    </recommendedName>
    <alternativeName>
        <fullName evidence="6">Histidyl-tRNA synthetase</fullName>
    </alternativeName>
</protein>
<dbReference type="SUPFAM" id="SSF52954">
    <property type="entry name" value="Class II aaRS ABD-related"/>
    <property type="match status" value="1"/>
</dbReference>
<keyword evidence="5" id="KW-0547">Nucleotide-binding</keyword>
<dbReference type="Gene3D" id="3.40.50.800">
    <property type="entry name" value="Anticodon-binding domain"/>
    <property type="match status" value="1"/>
</dbReference>
<feature type="binding site" evidence="8">
    <location>
        <begin position="314"/>
        <end position="315"/>
    </location>
    <ligand>
        <name>L-histidine</name>
        <dbReference type="ChEBI" id="CHEBI:57595"/>
    </ligand>
</feature>
<dbReference type="EMBL" id="LUKN01000530">
    <property type="protein sequence ID" value="OAR02757.1"/>
    <property type="molecule type" value="Genomic_DNA"/>
</dbReference>
<keyword evidence="4" id="KW-0963">Cytoplasm</keyword>
<dbReference type="PANTHER" id="PTHR11476:SF7">
    <property type="entry name" value="HISTIDINE--TRNA LIGASE"/>
    <property type="match status" value="1"/>
</dbReference>
<dbReference type="CDD" id="cd00773">
    <property type="entry name" value="HisRS-like_core"/>
    <property type="match status" value="1"/>
</dbReference>
<organism evidence="10 11">
    <name type="scientific">Cordyceps confragosa</name>
    <name type="common">Lecanicillium lecanii</name>
    <dbReference type="NCBI Taxonomy" id="2714763"/>
    <lineage>
        <taxon>Eukaryota</taxon>
        <taxon>Fungi</taxon>
        <taxon>Dikarya</taxon>
        <taxon>Ascomycota</taxon>
        <taxon>Pezizomycotina</taxon>
        <taxon>Sordariomycetes</taxon>
        <taxon>Hypocreomycetidae</taxon>
        <taxon>Hypocreales</taxon>
        <taxon>Cordycipitaceae</taxon>
        <taxon>Akanthomyces</taxon>
    </lineage>
</organism>
<dbReference type="GO" id="GO:0004821">
    <property type="term" value="F:histidine-tRNA ligase activity"/>
    <property type="evidence" value="ECO:0007669"/>
    <property type="project" value="UniProtKB-EC"/>
</dbReference>
<feature type="binding site" evidence="8">
    <location>
        <position position="157"/>
    </location>
    <ligand>
        <name>L-histidine</name>
        <dbReference type="ChEBI" id="CHEBI:57595"/>
    </ligand>
</feature>
<dbReference type="Pfam" id="PF13393">
    <property type="entry name" value="tRNA-synt_His"/>
    <property type="match status" value="1"/>
</dbReference>
<evidence type="ECO:0000256" key="1">
    <source>
        <dbReference type="ARBA" id="ARBA00004496"/>
    </source>
</evidence>
<feature type="domain" description="Aminoacyl-transfer RNA synthetases class-II family profile" evidence="9">
    <location>
        <begin position="15"/>
        <end position="472"/>
    </location>
</feature>
<dbReference type="AlphaFoldDB" id="A0A179IJA7"/>
<evidence type="ECO:0000256" key="5">
    <source>
        <dbReference type="ARBA" id="ARBA00022741"/>
    </source>
</evidence>
<dbReference type="InterPro" id="IPR004154">
    <property type="entry name" value="Anticodon-bd"/>
</dbReference>
<reference evidence="10 11" key="1">
    <citation type="submission" date="2016-03" db="EMBL/GenBank/DDBJ databases">
        <title>Fine-scale spatial genetic structure of a fungal parasite of coffee scale insects.</title>
        <authorList>
            <person name="Jackson D."/>
            <person name="Zemenick K.A."/>
            <person name="Malloure B."/>
            <person name="Quandt C.A."/>
            <person name="James T.Y."/>
        </authorList>
    </citation>
    <scope>NUCLEOTIDE SEQUENCE [LARGE SCALE GENOMIC DNA]</scope>
    <source>
        <strain evidence="10 11">UM487</strain>
    </source>
</reference>
<feature type="binding site" evidence="8">
    <location>
        <position position="141"/>
    </location>
    <ligand>
        <name>L-histidine</name>
        <dbReference type="ChEBI" id="CHEBI:57595"/>
    </ligand>
</feature>
<dbReference type="Gene3D" id="3.30.930.10">
    <property type="entry name" value="Bira Bifunctional Protein, Domain 2"/>
    <property type="match status" value="1"/>
</dbReference>
<dbReference type="GO" id="GO:0005739">
    <property type="term" value="C:mitochondrion"/>
    <property type="evidence" value="ECO:0007669"/>
    <property type="project" value="TreeGrafter"/>
</dbReference>
<dbReference type="PIRSF" id="PIRSF001549">
    <property type="entry name" value="His-tRNA_synth"/>
    <property type="match status" value="1"/>
</dbReference>
<dbReference type="OMA" id="MNYPTVG"/>
<dbReference type="PANTHER" id="PTHR11476">
    <property type="entry name" value="HISTIDYL-TRNA SYNTHETASE"/>
    <property type="match status" value="1"/>
</dbReference>
<dbReference type="FunFam" id="3.30.930.10:FF:000061">
    <property type="entry name" value="Histidine--tRNA ligase, cytoplasmic"/>
    <property type="match status" value="1"/>
</dbReference>
<dbReference type="InterPro" id="IPR036621">
    <property type="entry name" value="Anticodon-bd_dom_sf"/>
</dbReference>
<evidence type="ECO:0000259" key="9">
    <source>
        <dbReference type="PROSITE" id="PS50862"/>
    </source>
</evidence>
<comment type="caution">
    <text evidence="10">The sequence shown here is derived from an EMBL/GenBank/DDBJ whole genome shotgun (WGS) entry which is preliminary data.</text>
</comment>
<evidence type="ECO:0000256" key="2">
    <source>
        <dbReference type="ARBA" id="ARBA00008226"/>
    </source>
</evidence>
<gene>
    <name evidence="10" type="ORF">LLEC1_07595</name>
</gene>
<evidence type="ECO:0000313" key="10">
    <source>
        <dbReference type="EMBL" id="OAR02757.1"/>
    </source>
</evidence>
<dbReference type="OrthoDB" id="1906957at2759"/>
<comment type="subcellular location">
    <subcellularLocation>
        <location evidence="1">Cytoplasm</location>
    </subcellularLocation>
</comment>
<evidence type="ECO:0000313" key="11">
    <source>
        <dbReference type="Proteomes" id="UP000243081"/>
    </source>
</evidence>
<dbReference type="GO" id="GO:0005829">
    <property type="term" value="C:cytosol"/>
    <property type="evidence" value="ECO:0007669"/>
    <property type="project" value="TreeGrafter"/>
</dbReference>
<dbReference type="GO" id="GO:0003723">
    <property type="term" value="F:RNA binding"/>
    <property type="evidence" value="ECO:0007669"/>
    <property type="project" value="TreeGrafter"/>
</dbReference>
<dbReference type="InterPro" id="IPR006195">
    <property type="entry name" value="aa-tRNA-synth_II"/>
</dbReference>
<feature type="non-terminal residue" evidence="10">
    <location>
        <position position="1"/>
    </location>
</feature>